<dbReference type="InterPro" id="IPR025484">
    <property type="entry name" value="DUF4376"/>
</dbReference>
<dbReference type="Pfam" id="PF14301">
    <property type="entry name" value="DUF4376"/>
    <property type="match status" value="1"/>
</dbReference>
<feature type="domain" description="DUF4376" evidence="1">
    <location>
        <begin position="2"/>
        <end position="101"/>
    </location>
</feature>
<evidence type="ECO:0000313" key="3">
    <source>
        <dbReference type="Proteomes" id="UP000563050"/>
    </source>
</evidence>
<comment type="caution">
    <text evidence="2">The sequence shown here is derived from an EMBL/GenBank/DDBJ whole genome shotgun (WGS) entry which is preliminary data.</text>
</comment>
<reference evidence="2 3" key="1">
    <citation type="submission" date="2020-08" db="EMBL/GenBank/DDBJ databases">
        <title>Genomic Encyclopedia of Type Strains, Phase III (KMG-III): the genomes of soil and plant-associated and newly described type strains.</title>
        <authorList>
            <person name="Whitman W."/>
        </authorList>
    </citation>
    <scope>NUCLEOTIDE SEQUENCE [LARGE SCALE GENOMIC DNA]</scope>
    <source>
        <strain evidence="2 3">CECT 7341</strain>
    </source>
</reference>
<dbReference type="Proteomes" id="UP000563050">
    <property type="component" value="Unassembled WGS sequence"/>
</dbReference>
<evidence type="ECO:0000313" key="2">
    <source>
        <dbReference type="EMBL" id="MBB3185773.1"/>
    </source>
</evidence>
<sequence>MEIETARDEAFTKGKPYDIAGEQDIVQTRPQDQINLLALSAKAQRLIAAGKGDTIMTFRGQSNVNHELTAEEMDVLSLAALEHIEGIYQRSWARKDDIDTAMRERNRDKIDRISW</sequence>
<name>A0A7W5DP92_9GAMM</name>
<protein>
    <recommendedName>
        <fullName evidence="1">DUF4376 domain-containing protein</fullName>
    </recommendedName>
</protein>
<organism evidence="2 3">
    <name type="scientific">Halomonas fontilapidosi</name>
    <dbReference type="NCBI Taxonomy" id="616675"/>
    <lineage>
        <taxon>Bacteria</taxon>
        <taxon>Pseudomonadati</taxon>
        <taxon>Pseudomonadota</taxon>
        <taxon>Gammaproteobacteria</taxon>
        <taxon>Oceanospirillales</taxon>
        <taxon>Halomonadaceae</taxon>
        <taxon>Halomonas</taxon>
    </lineage>
</organism>
<dbReference type="EMBL" id="JACHXQ010000017">
    <property type="protein sequence ID" value="MBB3185773.1"/>
    <property type="molecule type" value="Genomic_DNA"/>
</dbReference>
<accession>A0A7W5DP92</accession>
<keyword evidence="3" id="KW-1185">Reference proteome</keyword>
<gene>
    <name evidence="2" type="ORF">FHR95_003366</name>
</gene>
<dbReference type="AlphaFoldDB" id="A0A7W5DP92"/>
<proteinExistence type="predicted"/>
<dbReference type="RefSeq" id="WP_183315258.1">
    <property type="nucleotide sequence ID" value="NZ_JACHXQ010000017.1"/>
</dbReference>
<evidence type="ECO:0000259" key="1">
    <source>
        <dbReference type="Pfam" id="PF14301"/>
    </source>
</evidence>